<evidence type="ECO:0000256" key="3">
    <source>
        <dbReference type="PROSITE-ProRule" id="PRU00354"/>
    </source>
</evidence>
<keyword evidence="3" id="KW-0620">Polyamine biosynthesis</keyword>
<feature type="domain" description="PABS" evidence="4">
    <location>
        <begin position="6"/>
        <end position="167"/>
    </location>
</feature>
<keyword evidence="6" id="KW-1185">Reference proteome</keyword>
<dbReference type="PROSITE" id="PS01330">
    <property type="entry name" value="PABS_1"/>
    <property type="match status" value="1"/>
</dbReference>
<evidence type="ECO:0000313" key="5">
    <source>
        <dbReference type="EMBL" id="WAR03599.1"/>
    </source>
</evidence>
<gene>
    <name evidence="5" type="ORF">MAR_010157</name>
</gene>
<dbReference type="Gene3D" id="3.40.50.150">
    <property type="entry name" value="Vaccinia Virus protein VP39"/>
    <property type="match status" value="2"/>
</dbReference>
<dbReference type="InterPro" id="IPR001045">
    <property type="entry name" value="Spermi_synthase"/>
</dbReference>
<sequence>MSSIENGWFREMNDQWPGYSVGLKIEKILFEGKSPYQDILVFQSSTFGNVLVLDGCIQCTERDECCYQEMIAHLPINCHPDPKQVLVVGGGDGGVVREVLRHPGVDKVTLCEIDEKVIEVCKMYLPNMAVSMSDPRCHVHVGDGVQFMKEHKNCFDIIITDAPDPIGENLWLDLPIVEQLLYGCRSLFPSTGYAFAGMPTYASGQIGFVMASTNPDVTFNEPLRVLSDEEIAEMGLKFYNSDLHRAAFVLPQFAKKVLYPAVNGDGGKKTAVHDADT</sequence>
<evidence type="ECO:0000313" key="6">
    <source>
        <dbReference type="Proteomes" id="UP001164746"/>
    </source>
</evidence>
<dbReference type="HAMAP" id="MF_00198">
    <property type="entry name" value="Spermidine_synth"/>
    <property type="match status" value="1"/>
</dbReference>
<evidence type="ECO:0000256" key="2">
    <source>
        <dbReference type="ARBA" id="ARBA00022679"/>
    </source>
</evidence>
<dbReference type="EMBL" id="CP111015">
    <property type="protein sequence ID" value="WAR03599.1"/>
    <property type="molecule type" value="Genomic_DNA"/>
</dbReference>
<dbReference type="InterPro" id="IPR035246">
    <property type="entry name" value="Spermidine_synt_N"/>
</dbReference>
<feature type="active site" description="Proton acceptor" evidence="3">
    <location>
        <position position="161"/>
    </location>
</feature>
<proteinExistence type="inferred from homology"/>
<dbReference type="InterPro" id="IPR030374">
    <property type="entry name" value="PABS"/>
</dbReference>
<dbReference type="PANTHER" id="PTHR11558">
    <property type="entry name" value="SPERMIDINE/SPERMINE SYNTHASE"/>
    <property type="match status" value="1"/>
</dbReference>
<dbReference type="Pfam" id="PF17284">
    <property type="entry name" value="Spermine_synt_N"/>
    <property type="match status" value="1"/>
</dbReference>
<dbReference type="PANTHER" id="PTHR11558:SF11">
    <property type="entry name" value="SPERMIDINE SYNTHASE"/>
    <property type="match status" value="1"/>
</dbReference>
<dbReference type="Pfam" id="PF01564">
    <property type="entry name" value="Spermine_synth"/>
    <property type="match status" value="2"/>
</dbReference>
<evidence type="ECO:0000256" key="1">
    <source>
        <dbReference type="ARBA" id="ARBA00007867"/>
    </source>
</evidence>
<dbReference type="InterPro" id="IPR029063">
    <property type="entry name" value="SAM-dependent_MTases_sf"/>
</dbReference>
<protein>
    <submittedName>
        <fullName evidence="5">SPEE-like protein</fullName>
    </submittedName>
</protein>
<organism evidence="5 6">
    <name type="scientific">Mya arenaria</name>
    <name type="common">Soft-shell clam</name>
    <dbReference type="NCBI Taxonomy" id="6604"/>
    <lineage>
        <taxon>Eukaryota</taxon>
        <taxon>Metazoa</taxon>
        <taxon>Spiralia</taxon>
        <taxon>Lophotrochozoa</taxon>
        <taxon>Mollusca</taxon>
        <taxon>Bivalvia</taxon>
        <taxon>Autobranchia</taxon>
        <taxon>Heteroconchia</taxon>
        <taxon>Euheterodonta</taxon>
        <taxon>Imparidentia</taxon>
        <taxon>Neoheterodontei</taxon>
        <taxon>Myida</taxon>
        <taxon>Myoidea</taxon>
        <taxon>Myidae</taxon>
        <taxon>Mya</taxon>
    </lineage>
</organism>
<name>A0ABY7E316_MYAAR</name>
<dbReference type="PROSITE" id="PS51006">
    <property type="entry name" value="PABS_2"/>
    <property type="match status" value="1"/>
</dbReference>
<reference evidence="5" key="1">
    <citation type="submission" date="2022-11" db="EMBL/GenBank/DDBJ databases">
        <title>Centuries of genome instability and evolution in soft-shell clam transmissible cancer (bioRxiv).</title>
        <authorList>
            <person name="Hart S.F.M."/>
            <person name="Yonemitsu M.A."/>
            <person name="Giersch R.M."/>
            <person name="Beal B.F."/>
            <person name="Arriagada G."/>
            <person name="Davis B.W."/>
            <person name="Ostrander E.A."/>
            <person name="Goff S.P."/>
            <person name="Metzger M.J."/>
        </authorList>
    </citation>
    <scope>NUCLEOTIDE SEQUENCE</scope>
    <source>
        <strain evidence="5">MELC-2E11</strain>
        <tissue evidence="5">Siphon/mantle</tissue>
    </source>
</reference>
<dbReference type="Proteomes" id="UP001164746">
    <property type="component" value="Chromosome 4"/>
</dbReference>
<comment type="similarity">
    <text evidence="1">Belongs to the spermidine/spermine synthase family.</text>
</comment>
<accession>A0ABY7E316</accession>
<dbReference type="InterPro" id="IPR037163">
    <property type="entry name" value="Spermidine_synt_N_sf"/>
</dbReference>
<keyword evidence="2 3" id="KW-0808">Transferase</keyword>
<dbReference type="CDD" id="cd02440">
    <property type="entry name" value="AdoMet_MTases"/>
    <property type="match status" value="1"/>
</dbReference>
<evidence type="ECO:0000259" key="4">
    <source>
        <dbReference type="PROSITE" id="PS51006"/>
    </source>
</evidence>
<dbReference type="InterPro" id="IPR030373">
    <property type="entry name" value="PABS_CS"/>
</dbReference>
<dbReference type="Gene3D" id="2.30.140.10">
    <property type="entry name" value="Spermidine synthase, tetramerisation domain"/>
    <property type="match status" value="1"/>
</dbReference>
<dbReference type="SUPFAM" id="SSF53335">
    <property type="entry name" value="S-adenosyl-L-methionine-dependent methyltransferases"/>
    <property type="match status" value="1"/>
</dbReference>